<evidence type="ECO:0000313" key="1">
    <source>
        <dbReference type="EMBL" id="GBO27066.1"/>
    </source>
</evidence>
<accession>A0A4Y2VS04</accession>
<comment type="caution">
    <text evidence="1">The sequence shown here is derived from an EMBL/GenBank/DDBJ whole genome shotgun (WGS) entry which is preliminary data.</text>
</comment>
<protein>
    <submittedName>
        <fullName evidence="1">Uncharacterized protein</fullName>
    </submittedName>
</protein>
<keyword evidence="2" id="KW-1185">Reference proteome</keyword>
<dbReference type="EMBL" id="BGPR01050052">
    <property type="protein sequence ID" value="GBO27066.1"/>
    <property type="molecule type" value="Genomic_DNA"/>
</dbReference>
<proteinExistence type="predicted"/>
<name>A0A4Y2VS04_ARAVE</name>
<organism evidence="1 2">
    <name type="scientific">Araneus ventricosus</name>
    <name type="common">Orbweaver spider</name>
    <name type="synonym">Epeira ventricosa</name>
    <dbReference type="NCBI Taxonomy" id="182803"/>
    <lineage>
        <taxon>Eukaryota</taxon>
        <taxon>Metazoa</taxon>
        <taxon>Ecdysozoa</taxon>
        <taxon>Arthropoda</taxon>
        <taxon>Chelicerata</taxon>
        <taxon>Arachnida</taxon>
        <taxon>Araneae</taxon>
        <taxon>Araneomorphae</taxon>
        <taxon>Entelegynae</taxon>
        <taxon>Araneoidea</taxon>
        <taxon>Araneidae</taxon>
        <taxon>Araneus</taxon>
    </lineage>
</organism>
<dbReference type="Proteomes" id="UP000499080">
    <property type="component" value="Unassembled WGS sequence"/>
</dbReference>
<gene>
    <name evidence="1" type="ORF">AVEN_146273_1</name>
</gene>
<reference evidence="1 2" key="1">
    <citation type="journal article" date="2019" name="Sci. Rep.">
        <title>Orb-weaving spider Araneus ventricosus genome elucidates the spidroin gene catalogue.</title>
        <authorList>
            <person name="Kono N."/>
            <person name="Nakamura H."/>
            <person name="Ohtoshi R."/>
            <person name="Moran D.A.P."/>
            <person name="Shinohara A."/>
            <person name="Yoshida Y."/>
            <person name="Fujiwara M."/>
            <person name="Mori M."/>
            <person name="Tomita M."/>
            <person name="Arakawa K."/>
        </authorList>
    </citation>
    <scope>NUCLEOTIDE SEQUENCE [LARGE SCALE GENOMIC DNA]</scope>
</reference>
<dbReference type="AlphaFoldDB" id="A0A4Y2VS04"/>
<sequence length="70" mass="7702">MVLLRNPRECTTQAGNFVVYLPLSIAWPRVARANRIPEVSDTCLMCVIAQSCISVSPPLLPAEVDEYSPV</sequence>
<feature type="non-terminal residue" evidence="1">
    <location>
        <position position="70"/>
    </location>
</feature>
<evidence type="ECO:0000313" key="2">
    <source>
        <dbReference type="Proteomes" id="UP000499080"/>
    </source>
</evidence>